<dbReference type="PANTHER" id="PTHR46928:SF1">
    <property type="entry name" value="MESENCHYME-SPECIFIC CELL SURFACE GLYCOPROTEIN"/>
    <property type="match status" value="1"/>
</dbReference>
<evidence type="ECO:0000259" key="2">
    <source>
        <dbReference type="Pfam" id="PF22494"/>
    </source>
</evidence>
<feature type="domain" description="Choice-of-anchor I" evidence="2">
    <location>
        <begin position="252"/>
        <end position="392"/>
    </location>
</feature>
<dbReference type="Pfam" id="PF22494">
    <property type="entry name" value="choice_anch_I"/>
    <property type="match status" value="1"/>
</dbReference>
<reference evidence="3 4" key="1">
    <citation type="submission" date="2022-12" db="EMBL/GenBank/DDBJ databases">
        <title>Chromosome-level genome of Tegillarca granosa.</title>
        <authorList>
            <person name="Kim J."/>
        </authorList>
    </citation>
    <scope>NUCLEOTIDE SEQUENCE [LARGE SCALE GENOMIC DNA]</scope>
    <source>
        <strain evidence="3">Teg-2019</strain>
        <tissue evidence="3">Adductor muscle</tissue>
    </source>
</reference>
<evidence type="ECO:0000256" key="1">
    <source>
        <dbReference type="SAM" id="Phobius"/>
    </source>
</evidence>
<proteinExistence type="predicted"/>
<name>A0ABQ9FZ51_TEGGR</name>
<gene>
    <name evidence="3" type="ORF">KUTeg_002555</name>
</gene>
<keyword evidence="1" id="KW-0812">Transmembrane</keyword>
<feature type="transmembrane region" description="Helical" evidence="1">
    <location>
        <begin position="54"/>
        <end position="78"/>
    </location>
</feature>
<dbReference type="SUPFAM" id="SSF75011">
    <property type="entry name" value="3-carboxy-cis,cis-mucoante lactonizing enzyme"/>
    <property type="match status" value="1"/>
</dbReference>
<evidence type="ECO:0000313" key="3">
    <source>
        <dbReference type="EMBL" id="KAJ8320968.1"/>
    </source>
</evidence>
<dbReference type="PANTHER" id="PTHR46928">
    <property type="entry name" value="MESENCHYME-SPECIFIC CELL SURFACE GLYCOPROTEIN"/>
    <property type="match status" value="1"/>
</dbReference>
<keyword evidence="4" id="KW-1185">Reference proteome</keyword>
<sequence>MPIHITARITLICFIEKMPQSCLKYDKIHIWSLSFYFTEPSLRSPSMLSSKPSYLIFLVLLLFCIVVTKTKLLTVAYGHKIVTPMSKRLLSSDLKLEKLATLYLPFNYFVNGSAQFGYDSGAVEQIAYDPVDRIIYTAGDKIVQIIDLAHVNNPTIVSYKIFHDTAELTDIEYCNGFVLLARRDVGNGPDDIRPTSDCRKILIALEGEVYYNGIKLIDPLGGIGILTFRTSDLSRRYRYQIEHFTSFIDRAQDNTIAHDLEPESIALNDDETKAYISLQIVNIKYKKHIKQIKFNENNAIAEFDMKTDKITAIHPLGYKNWRFSKFDASDKDNGINIRSWPVLGMYQPDVIRYMNINGRGFIVSANEGSAKDFSGDVPNGFTEKVRAGSLTLSRKSPIKIWAKANGFENTILSPSNLGTYYSVYEQYIEIKSMILCHIRQNKMFS</sequence>
<keyword evidence="1" id="KW-1133">Transmembrane helix</keyword>
<comment type="caution">
    <text evidence="3">The sequence shown here is derived from an EMBL/GenBank/DDBJ whole genome shotgun (WGS) entry which is preliminary data.</text>
</comment>
<organism evidence="3 4">
    <name type="scientific">Tegillarca granosa</name>
    <name type="common">Malaysian cockle</name>
    <name type="synonym">Anadara granosa</name>
    <dbReference type="NCBI Taxonomy" id="220873"/>
    <lineage>
        <taxon>Eukaryota</taxon>
        <taxon>Metazoa</taxon>
        <taxon>Spiralia</taxon>
        <taxon>Lophotrochozoa</taxon>
        <taxon>Mollusca</taxon>
        <taxon>Bivalvia</taxon>
        <taxon>Autobranchia</taxon>
        <taxon>Pteriomorphia</taxon>
        <taxon>Arcoida</taxon>
        <taxon>Arcoidea</taxon>
        <taxon>Arcidae</taxon>
        <taxon>Tegillarca</taxon>
    </lineage>
</organism>
<dbReference type="EMBL" id="JARBDR010000141">
    <property type="protein sequence ID" value="KAJ8320968.1"/>
    <property type="molecule type" value="Genomic_DNA"/>
</dbReference>
<dbReference type="InterPro" id="IPR052956">
    <property type="entry name" value="Mesenchyme-surface_protein"/>
</dbReference>
<protein>
    <recommendedName>
        <fullName evidence="2">Choice-of-anchor I domain-containing protein</fullName>
    </recommendedName>
</protein>
<dbReference type="Proteomes" id="UP001217089">
    <property type="component" value="Unassembled WGS sequence"/>
</dbReference>
<accession>A0ABQ9FZ51</accession>
<dbReference type="InterPro" id="IPR055188">
    <property type="entry name" value="Choice_anch_I"/>
</dbReference>
<evidence type="ECO:0000313" key="4">
    <source>
        <dbReference type="Proteomes" id="UP001217089"/>
    </source>
</evidence>
<keyword evidence="1" id="KW-0472">Membrane</keyword>